<gene>
    <name evidence="5" type="ORF">PQ455_12580</name>
</gene>
<keyword evidence="2" id="KW-0238">DNA-binding</keyword>
<evidence type="ECO:0000256" key="3">
    <source>
        <dbReference type="ARBA" id="ARBA00023163"/>
    </source>
</evidence>
<dbReference type="Pfam" id="PF12802">
    <property type="entry name" value="MarR_2"/>
    <property type="match status" value="1"/>
</dbReference>
<dbReference type="PRINTS" id="PR00598">
    <property type="entry name" value="HTHMARR"/>
</dbReference>
<dbReference type="InterPro" id="IPR000835">
    <property type="entry name" value="HTH_MarR-typ"/>
</dbReference>
<dbReference type="PANTHER" id="PTHR35790:SF4">
    <property type="entry name" value="HTH-TYPE TRANSCRIPTIONAL REGULATOR PCHR"/>
    <property type="match status" value="1"/>
</dbReference>
<keyword evidence="1" id="KW-0805">Transcription regulation</keyword>
<dbReference type="SUPFAM" id="SSF46785">
    <property type="entry name" value="Winged helix' DNA-binding domain"/>
    <property type="match status" value="1"/>
</dbReference>
<protein>
    <submittedName>
        <fullName evidence="5">MarR family transcriptional regulator</fullName>
    </submittedName>
</protein>
<reference evidence="5 6" key="1">
    <citation type="submission" date="2023-02" db="EMBL/GenBank/DDBJ databases">
        <title>Genome sequence of Sphingomonas naphthae.</title>
        <authorList>
            <person name="Kim S."/>
            <person name="Heo J."/>
            <person name="Kwon S.-W."/>
        </authorList>
    </citation>
    <scope>NUCLEOTIDE SEQUENCE [LARGE SCALE GENOMIC DNA]</scope>
    <source>
        <strain evidence="5 6">KACC 18716</strain>
    </source>
</reference>
<keyword evidence="6" id="KW-1185">Reference proteome</keyword>
<feature type="domain" description="HTH marR-type" evidence="4">
    <location>
        <begin position="1"/>
        <end position="142"/>
    </location>
</feature>
<dbReference type="RefSeq" id="WP_273686430.1">
    <property type="nucleotide sequence ID" value="NZ_CP117411.1"/>
</dbReference>
<organism evidence="5 6">
    <name type="scientific">Sphingomonas naphthae</name>
    <dbReference type="NCBI Taxonomy" id="1813468"/>
    <lineage>
        <taxon>Bacteria</taxon>
        <taxon>Pseudomonadati</taxon>
        <taxon>Pseudomonadota</taxon>
        <taxon>Alphaproteobacteria</taxon>
        <taxon>Sphingomonadales</taxon>
        <taxon>Sphingomonadaceae</taxon>
        <taxon>Sphingomonas</taxon>
    </lineage>
</organism>
<keyword evidence="3" id="KW-0804">Transcription</keyword>
<evidence type="ECO:0000259" key="4">
    <source>
        <dbReference type="PROSITE" id="PS50995"/>
    </source>
</evidence>
<dbReference type="PROSITE" id="PS50995">
    <property type="entry name" value="HTH_MARR_2"/>
    <property type="match status" value="1"/>
</dbReference>
<dbReference type="Gene3D" id="1.10.10.10">
    <property type="entry name" value="Winged helix-like DNA-binding domain superfamily/Winged helix DNA-binding domain"/>
    <property type="match status" value="1"/>
</dbReference>
<evidence type="ECO:0000313" key="5">
    <source>
        <dbReference type="EMBL" id="WCT72469.1"/>
    </source>
</evidence>
<dbReference type="InterPro" id="IPR052067">
    <property type="entry name" value="Metal_resp_HTH_trans_reg"/>
</dbReference>
<name>A0ABY7TH47_9SPHN</name>
<dbReference type="EMBL" id="CP117411">
    <property type="protein sequence ID" value="WCT72469.1"/>
    <property type="molecule type" value="Genomic_DNA"/>
</dbReference>
<evidence type="ECO:0000256" key="2">
    <source>
        <dbReference type="ARBA" id="ARBA00023125"/>
    </source>
</evidence>
<dbReference type="SMART" id="SM00347">
    <property type="entry name" value="HTH_MARR"/>
    <property type="match status" value="1"/>
</dbReference>
<dbReference type="InterPro" id="IPR036390">
    <property type="entry name" value="WH_DNA-bd_sf"/>
</dbReference>
<evidence type="ECO:0000256" key="1">
    <source>
        <dbReference type="ARBA" id="ARBA00023015"/>
    </source>
</evidence>
<dbReference type="PANTHER" id="PTHR35790">
    <property type="entry name" value="HTH-TYPE TRANSCRIPTIONAL REGULATOR PCHR"/>
    <property type="match status" value="1"/>
</dbReference>
<dbReference type="InterPro" id="IPR036388">
    <property type="entry name" value="WH-like_DNA-bd_sf"/>
</dbReference>
<proteinExistence type="predicted"/>
<dbReference type="Proteomes" id="UP001220395">
    <property type="component" value="Chromosome"/>
</dbReference>
<evidence type="ECO:0000313" key="6">
    <source>
        <dbReference type="Proteomes" id="UP001220395"/>
    </source>
</evidence>
<sequence length="154" mass="17028">MAARTLTLDTFLPYRLSFTSNLVSDRVASIYADLFDLKIPEWRIIAVTAEREMISQQEIGQLTRMDKVTVSRSAIALTQRGLLSRLPHRDDRRSHLLTLSAEGRALYDQVAPKALEIEARLFAGFSEAELATFVSMLRRIDAIAGGGSTSAAAD</sequence>
<accession>A0ABY7TH47</accession>